<keyword evidence="10" id="KW-1015">Disulfide bond</keyword>
<name>A0A1G7D1G5_9SPHI</name>
<evidence type="ECO:0000256" key="6">
    <source>
        <dbReference type="ARBA" id="ARBA00023002"/>
    </source>
</evidence>
<organism evidence="13 14">
    <name type="scientific">Mucilaginibacter pineti</name>
    <dbReference type="NCBI Taxonomy" id="1391627"/>
    <lineage>
        <taxon>Bacteria</taxon>
        <taxon>Pseudomonadati</taxon>
        <taxon>Bacteroidota</taxon>
        <taxon>Sphingobacteriia</taxon>
        <taxon>Sphingobacteriales</taxon>
        <taxon>Sphingobacteriaceae</taxon>
        <taxon>Mucilaginibacter</taxon>
    </lineage>
</organism>
<keyword evidence="14" id="KW-1185">Reference proteome</keyword>
<dbReference type="STRING" id="1391627.SAMN05216464_106197"/>
<comment type="subcellular location">
    <subcellularLocation>
        <location evidence="1">Membrane</location>
        <topology evidence="1">Multi-pass membrane protein</topology>
    </subcellularLocation>
</comment>
<dbReference type="OrthoDB" id="1447144at2"/>
<evidence type="ECO:0000256" key="5">
    <source>
        <dbReference type="ARBA" id="ARBA00022989"/>
    </source>
</evidence>
<dbReference type="Pfam" id="PF02628">
    <property type="entry name" value="COX15-CtaA"/>
    <property type="match status" value="2"/>
</dbReference>
<evidence type="ECO:0000256" key="4">
    <source>
        <dbReference type="ARBA" id="ARBA00022723"/>
    </source>
</evidence>
<feature type="transmembrane region" description="Helical" evidence="12">
    <location>
        <begin position="296"/>
        <end position="316"/>
    </location>
</feature>
<keyword evidence="5 12" id="KW-1133">Transmembrane helix</keyword>
<dbReference type="GO" id="GO:0006784">
    <property type="term" value="P:heme A biosynthetic process"/>
    <property type="evidence" value="ECO:0007669"/>
    <property type="project" value="InterPro"/>
</dbReference>
<sequence length="353" mass="39637">MSISTSKHRFQSINLITIVILFVLILAGGVVRSTGSGMGCPDWPKCFGRYVPPVSSADLPSDYKQKYVEKRLAKNQRFAKTLDVFGYSDLAKRIREDRSILTPEEFNAGKTWTEYINRLIGAISGIFLLLMAVYSFSYWNIDKRIPVLSVLNWIFVGFQAWLGSIVVSTNLVAWIVTVHMLLALVILALCIYTYHLARVAGNSKLSTSPIIYVITLIALVLSTVQITFGTEVREKIDSVANHFQGGYRDSWIKSAGDIFAHHRDLAVLVLVINIMLYALIRKRFSRHSVQQQLMSFNFLMIMLQIVTGILLSYWALPPFAQAAHIVLASLVFGAQFYLLLNLHQSVNAGGVRN</sequence>
<feature type="transmembrane region" description="Helical" evidence="12">
    <location>
        <begin position="148"/>
        <end position="167"/>
    </location>
</feature>
<evidence type="ECO:0000256" key="12">
    <source>
        <dbReference type="SAM" id="Phobius"/>
    </source>
</evidence>
<evidence type="ECO:0000256" key="10">
    <source>
        <dbReference type="ARBA" id="ARBA00023157"/>
    </source>
</evidence>
<evidence type="ECO:0000256" key="11">
    <source>
        <dbReference type="ARBA" id="ARBA00023444"/>
    </source>
</evidence>
<keyword evidence="2" id="KW-1003">Cell membrane</keyword>
<dbReference type="GO" id="GO:0016020">
    <property type="term" value="C:membrane"/>
    <property type="evidence" value="ECO:0007669"/>
    <property type="project" value="UniProtKB-SubCell"/>
</dbReference>
<dbReference type="InterPro" id="IPR050450">
    <property type="entry name" value="COX15/CtaA_HemeA_synthase"/>
</dbReference>
<dbReference type="RefSeq" id="WP_091150103.1">
    <property type="nucleotide sequence ID" value="NZ_FNAI01000006.1"/>
</dbReference>
<dbReference type="EMBL" id="FNAI01000006">
    <property type="protein sequence ID" value="SDE45369.1"/>
    <property type="molecule type" value="Genomic_DNA"/>
</dbReference>
<keyword evidence="7" id="KW-0408">Iron</keyword>
<keyword evidence="9 12" id="KW-0472">Membrane</keyword>
<evidence type="ECO:0000256" key="9">
    <source>
        <dbReference type="ARBA" id="ARBA00023136"/>
    </source>
</evidence>
<evidence type="ECO:0000256" key="3">
    <source>
        <dbReference type="ARBA" id="ARBA00022692"/>
    </source>
</evidence>
<dbReference type="PANTHER" id="PTHR35457">
    <property type="entry name" value="HEME A SYNTHASE"/>
    <property type="match status" value="1"/>
</dbReference>
<keyword evidence="3 12" id="KW-0812">Transmembrane</keyword>
<dbReference type="GO" id="GO:0016491">
    <property type="term" value="F:oxidoreductase activity"/>
    <property type="evidence" value="ECO:0007669"/>
    <property type="project" value="UniProtKB-KW"/>
</dbReference>
<evidence type="ECO:0000256" key="7">
    <source>
        <dbReference type="ARBA" id="ARBA00023004"/>
    </source>
</evidence>
<keyword evidence="6" id="KW-0560">Oxidoreductase</keyword>
<dbReference type="PANTHER" id="PTHR35457:SF1">
    <property type="entry name" value="HEME A SYNTHASE"/>
    <property type="match status" value="1"/>
</dbReference>
<dbReference type="GO" id="GO:0046872">
    <property type="term" value="F:metal ion binding"/>
    <property type="evidence" value="ECO:0007669"/>
    <property type="project" value="UniProtKB-KW"/>
</dbReference>
<dbReference type="InterPro" id="IPR003780">
    <property type="entry name" value="COX15/CtaA_fam"/>
</dbReference>
<feature type="transmembrane region" description="Helical" evidence="12">
    <location>
        <begin position="173"/>
        <end position="197"/>
    </location>
</feature>
<comment type="pathway">
    <text evidence="11">Porphyrin-containing compound metabolism.</text>
</comment>
<evidence type="ECO:0000256" key="2">
    <source>
        <dbReference type="ARBA" id="ARBA00022475"/>
    </source>
</evidence>
<accession>A0A1G7D1G5</accession>
<evidence type="ECO:0000313" key="14">
    <source>
        <dbReference type="Proteomes" id="UP000199072"/>
    </source>
</evidence>
<proteinExistence type="predicted"/>
<feature type="transmembrane region" description="Helical" evidence="12">
    <location>
        <begin position="265"/>
        <end position="284"/>
    </location>
</feature>
<keyword evidence="8" id="KW-0350">Heme biosynthesis</keyword>
<keyword evidence="4" id="KW-0479">Metal-binding</keyword>
<feature type="transmembrane region" description="Helical" evidence="12">
    <location>
        <begin position="209"/>
        <end position="228"/>
    </location>
</feature>
<evidence type="ECO:0000256" key="8">
    <source>
        <dbReference type="ARBA" id="ARBA00023133"/>
    </source>
</evidence>
<dbReference type="AlphaFoldDB" id="A0A1G7D1G5"/>
<evidence type="ECO:0000313" key="13">
    <source>
        <dbReference type="EMBL" id="SDE45369.1"/>
    </source>
</evidence>
<reference evidence="13 14" key="1">
    <citation type="submission" date="2016-10" db="EMBL/GenBank/DDBJ databases">
        <authorList>
            <person name="de Groot N.N."/>
        </authorList>
    </citation>
    <scope>NUCLEOTIDE SEQUENCE [LARGE SCALE GENOMIC DNA]</scope>
    <source>
        <strain evidence="13 14">47C3B</strain>
    </source>
</reference>
<protein>
    <submittedName>
        <fullName evidence="13">Cytochrome c oxidase assembly protein subunit 15</fullName>
    </submittedName>
</protein>
<dbReference type="Proteomes" id="UP000199072">
    <property type="component" value="Unassembled WGS sequence"/>
</dbReference>
<evidence type="ECO:0000256" key="1">
    <source>
        <dbReference type="ARBA" id="ARBA00004141"/>
    </source>
</evidence>
<feature type="transmembrane region" description="Helical" evidence="12">
    <location>
        <begin position="12"/>
        <end position="31"/>
    </location>
</feature>
<gene>
    <name evidence="13" type="ORF">SAMN05216464_106197</name>
</gene>
<feature type="transmembrane region" description="Helical" evidence="12">
    <location>
        <begin position="322"/>
        <end position="340"/>
    </location>
</feature>
<feature type="transmembrane region" description="Helical" evidence="12">
    <location>
        <begin position="115"/>
        <end position="136"/>
    </location>
</feature>